<protein>
    <submittedName>
        <fullName evidence="8">Zinc finger BED domain-containing DAYSLEEPER-like</fullName>
    </submittedName>
</protein>
<dbReference type="Proteomes" id="UP000276133">
    <property type="component" value="Unassembled WGS sequence"/>
</dbReference>
<evidence type="ECO:0000256" key="2">
    <source>
        <dbReference type="ARBA" id="ARBA00022723"/>
    </source>
</evidence>
<dbReference type="PANTHER" id="PTHR46481:SF10">
    <property type="entry name" value="ZINC FINGER BED DOMAIN-CONTAINING PROTEIN 39"/>
    <property type="match status" value="1"/>
</dbReference>
<feature type="domain" description="HAT C-terminal dimerisation" evidence="7">
    <location>
        <begin position="405"/>
        <end position="453"/>
    </location>
</feature>
<comment type="subcellular location">
    <subcellularLocation>
        <location evidence="1">Nucleus</location>
    </subcellularLocation>
</comment>
<dbReference type="OrthoDB" id="1607513at2759"/>
<evidence type="ECO:0000256" key="5">
    <source>
        <dbReference type="ARBA" id="ARBA00023242"/>
    </source>
</evidence>
<evidence type="ECO:0000256" key="3">
    <source>
        <dbReference type="ARBA" id="ARBA00022771"/>
    </source>
</evidence>
<dbReference type="AlphaFoldDB" id="A0A3M7RPS6"/>
<feature type="region of interest" description="Disordered" evidence="6">
    <location>
        <begin position="56"/>
        <end position="103"/>
    </location>
</feature>
<dbReference type="GO" id="GO:0046983">
    <property type="term" value="F:protein dimerization activity"/>
    <property type="evidence" value="ECO:0007669"/>
    <property type="project" value="InterPro"/>
</dbReference>
<feature type="compositionally biased region" description="Acidic residues" evidence="6">
    <location>
        <begin position="79"/>
        <end position="100"/>
    </location>
</feature>
<proteinExistence type="predicted"/>
<dbReference type="GO" id="GO:0005634">
    <property type="term" value="C:nucleus"/>
    <property type="evidence" value="ECO:0007669"/>
    <property type="project" value="UniProtKB-SubCell"/>
</dbReference>
<evidence type="ECO:0000313" key="9">
    <source>
        <dbReference type="Proteomes" id="UP000276133"/>
    </source>
</evidence>
<reference evidence="8 9" key="1">
    <citation type="journal article" date="2018" name="Sci. Rep.">
        <title>Genomic signatures of local adaptation to the degree of environmental predictability in rotifers.</title>
        <authorList>
            <person name="Franch-Gras L."/>
            <person name="Hahn C."/>
            <person name="Garcia-Roger E.M."/>
            <person name="Carmona M.J."/>
            <person name="Serra M."/>
            <person name="Gomez A."/>
        </authorList>
    </citation>
    <scope>NUCLEOTIDE SEQUENCE [LARGE SCALE GENOMIC DNA]</scope>
    <source>
        <strain evidence="8">HYR1</strain>
    </source>
</reference>
<evidence type="ECO:0000256" key="1">
    <source>
        <dbReference type="ARBA" id="ARBA00004123"/>
    </source>
</evidence>
<dbReference type="InterPro" id="IPR008906">
    <property type="entry name" value="HATC_C_dom"/>
</dbReference>
<keyword evidence="2" id="KW-0479">Metal-binding</keyword>
<feature type="compositionally biased region" description="Polar residues" evidence="6">
    <location>
        <begin position="69"/>
        <end position="78"/>
    </location>
</feature>
<evidence type="ECO:0000259" key="7">
    <source>
        <dbReference type="Pfam" id="PF05699"/>
    </source>
</evidence>
<evidence type="ECO:0000313" key="8">
    <source>
        <dbReference type="EMBL" id="RNA25541.1"/>
    </source>
</evidence>
<accession>A0A3M7RPS6</accession>
<evidence type="ECO:0000256" key="6">
    <source>
        <dbReference type="SAM" id="MobiDB-lite"/>
    </source>
</evidence>
<evidence type="ECO:0000256" key="4">
    <source>
        <dbReference type="ARBA" id="ARBA00022833"/>
    </source>
</evidence>
<sequence length="462" mass="53271">MREDCPARPPSSVFKETIHSRTEWLNEWNALPASVVNATSVNQFKNRYDAVRSFGEESSDENEIEFGVQENSTSLTDPETSDDENYSDVDSGEETTEFENESASFRPNITERYQNFHPRCFAHSLQLVVKGALKNSKCFKNLLSKCHKITQKFGQKKEFKDFLSEKNYRSIPKPIEIRWNNELKTLRAICKIKVSDLNDGLNLIKASHLNLSNTEILKVADLVNILEPFEFVTDLLQGECYSTLSCVAQSLHQLKNHLKEVNTFVKTSRAFVKDLEIALEQRCLSFLYPEFIFNWLETTKSSIDLIDKFKSKIRDLIREEWEMIYNETKEVISTQACSDLTEVIESQDCSQIPASESSSSILTESLLKSPTKRKKFFGYFSTTKKIDPNETKAKKFISEYNSYLDLDFNKDMELMDFWKVKKETFPILYQIALKYLSIPASSGPVDRLFSSAGYNSRPHNQD</sequence>
<dbReference type="PANTHER" id="PTHR46481">
    <property type="entry name" value="ZINC FINGER BED DOMAIN-CONTAINING PROTEIN 4"/>
    <property type="match status" value="1"/>
</dbReference>
<keyword evidence="4" id="KW-0862">Zinc</keyword>
<dbReference type="SUPFAM" id="SSF53098">
    <property type="entry name" value="Ribonuclease H-like"/>
    <property type="match status" value="1"/>
</dbReference>
<keyword evidence="3" id="KW-0863">Zinc-finger</keyword>
<dbReference type="InterPro" id="IPR012337">
    <property type="entry name" value="RNaseH-like_sf"/>
</dbReference>
<name>A0A3M7RPS6_BRAPC</name>
<keyword evidence="5" id="KW-0539">Nucleus</keyword>
<organism evidence="8 9">
    <name type="scientific">Brachionus plicatilis</name>
    <name type="common">Marine rotifer</name>
    <name type="synonym">Brachionus muelleri</name>
    <dbReference type="NCBI Taxonomy" id="10195"/>
    <lineage>
        <taxon>Eukaryota</taxon>
        <taxon>Metazoa</taxon>
        <taxon>Spiralia</taxon>
        <taxon>Gnathifera</taxon>
        <taxon>Rotifera</taxon>
        <taxon>Eurotatoria</taxon>
        <taxon>Monogononta</taxon>
        <taxon>Pseudotrocha</taxon>
        <taxon>Ploima</taxon>
        <taxon>Brachionidae</taxon>
        <taxon>Brachionus</taxon>
    </lineage>
</organism>
<dbReference type="InterPro" id="IPR052035">
    <property type="entry name" value="ZnF_BED_domain_contain"/>
</dbReference>
<keyword evidence="9" id="KW-1185">Reference proteome</keyword>
<dbReference type="GO" id="GO:0008270">
    <property type="term" value="F:zinc ion binding"/>
    <property type="evidence" value="ECO:0007669"/>
    <property type="project" value="UniProtKB-KW"/>
</dbReference>
<comment type="caution">
    <text evidence="8">The sequence shown here is derived from an EMBL/GenBank/DDBJ whole genome shotgun (WGS) entry which is preliminary data.</text>
</comment>
<dbReference type="EMBL" id="REGN01002906">
    <property type="protein sequence ID" value="RNA25541.1"/>
    <property type="molecule type" value="Genomic_DNA"/>
</dbReference>
<gene>
    <name evidence="8" type="ORF">BpHYR1_017020</name>
</gene>
<dbReference type="Pfam" id="PF05699">
    <property type="entry name" value="Dimer_Tnp_hAT"/>
    <property type="match status" value="1"/>
</dbReference>